<dbReference type="EMBL" id="UEGS01000001">
    <property type="protein sequence ID" value="SRX81994.1"/>
    <property type="molecule type" value="Genomic_DNA"/>
</dbReference>
<dbReference type="RefSeq" id="WP_083143257.1">
    <property type="nucleotide sequence ID" value="NZ_MVID01000007.1"/>
</dbReference>
<keyword evidence="5 6" id="KW-0472">Membrane</keyword>
<keyword evidence="4 6" id="KW-1133">Transmembrane helix</keyword>
<keyword evidence="8" id="KW-1185">Reference proteome</keyword>
<evidence type="ECO:0000256" key="4">
    <source>
        <dbReference type="ARBA" id="ARBA00022989"/>
    </source>
</evidence>
<sequence length="87" mass="9374">MNTERRRVGAVYAALLAMSVVALLFATGLVHDVLSARVAAAGAAVIAFVKAWMVAMDFMELRGTPLQRWAQGWFVVVAGICLALILR</sequence>
<accession>A0A375YLY4</accession>
<evidence type="ECO:0000256" key="5">
    <source>
        <dbReference type="ARBA" id="ARBA00023136"/>
    </source>
</evidence>
<evidence type="ECO:0000313" key="8">
    <source>
        <dbReference type="Proteomes" id="UP000252008"/>
    </source>
</evidence>
<reference evidence="7 8" key="1">
    <citation type="submission" date="2018-05" db="EMBL/GenBank/DDBJ databases">
        <authorList>
            <consortium name="IHU Genomes"/>
        </authorList>
    </citation>
    <scope>NUCLEOTIDE SEQUENCE [LARGE SCALE GENOMIC DNA]</scope>
    <source>
        <strain evidence="7 8">P7335</strain>
    </source>
</reference>
<evidence type="ECO:0008006" key="9">
    <source>
        <dbReference type="Google" id="ProtNLM"/>
    </source>
</evidence>
<dbReference type="GO" id="GO:0005886">
    <property type="term" value="C:plasma membrane"/>
    <property type="evidence" value="ECO:0007669"/>
    <property type="project" value="UniProtKB-SubCell"/>
</dbReference>
<keyword evidence="2" id="KW-1003">Cell membrane</keyword>
<dbReference type="Proteomes" id="UP000252008">
    <property type="component" value="Unassembled WGS sequence"/>
</dbReference>
<evidence type="ECO:0000256" key="2">
    <source>
        <dbReference type="ARBA" id="ARBA00022475"/>
    </source>
</evidence>
<dbReference type="InterPro" id="IPR005171">
    <property type="entry name" value="Cyt_c_oxidase_su4_prok"/>
</dbReference>
<evidence type="ECO:0000256" key="1">
    <source>
        <dbReference type="ARBA" id="ARBA00004651"/>
    </source>
</evidence>
<feature type="transmembrane region" description="Helical" evidence="6">
    <location>
        <begin position="68"/>
        <end position="86"/>
    </location>
</feature>
<proteinExistence type="predicted"/>
<dbReference type="AlphaFoldDB" id="A0A375YLY4"/>
<evidence type="ECO:0000256" key="3">
    <source>
        <dbReference type="ARBA" id="ARBA00022692"/>
    </source>
</evidence>
<evidence type="ECO:0000256" key="6">
    <source>
        <dbReference type="SAM" id="Phobius"/>
    </source>
</evidence>
<evidence type="ECO:0000313" key="7">
    <source>
        <dbReference type="EMBL" id="SRX81994.1"/>
    </source>
</evidence>
<comment type="subcellular location">
    <subcellularLocation>
        <location evidence="1">Cell membrane</location>
        <topology evidence="1">Multi-pass membrane protein</topology>
    </subcellularLocation>
</comment>
<keyword evidence="3 6" id="KW-0812">Transmembrane</keyword>
<gene>
    <name evidence="7" type="ORF">MPP7335_03751</name>
</gene>
<organism evidence="7 8">
    <name type="scientific">Mycolicibacterium parafortuitum</name>
    <name type="common">Mycobacterium parafortuitum</name>
    <dbReference type="NCBI Taxonomy" id="39692"/>
    <lineage>
        <taxon>Bacteria</taxon>
        <taxon>Bacillati</taxon>
        <taxon>Actinomycetota</taxon>
        <taxon>Actinomycetes</taxon>
        <taxon>Mycobacteriales</taxon>
        <taxon>Mycobacteriaceae</taxon>
        <taxon>Mycolicibacterium</taxon>
    </lineage>
</organism>
<protein>
    <recommendedName>
        <fullName evidence="9">Cytochrome c oxidase subunit IV</fullName>
    </recommendedName>
</protein>
<dbReference type="STRING" id="39692.BST38_10610"/>
<dbReference type="Pfam" id="PF03626">
    <property type="entry name" value="COX4_pro"/>
    <property type="match status" value="1"/>
</dbReference>
<feature type="transmembrane region" description="Helical" evidence="6">
    <location>
        <begin position="12"/>
        <end position="30"/>
    </location>
</feature>
<name>A0A375YLY4_MYCPF</name>
<feature type="transmembrane region" description="Helical" evidence="6">
    <location>
        <begin position="36"/>
        <end position="56"/>
    </location>
</feature>